<comment type="caution">
    <text evidence="3">The sequence shown here is derived from an EMBL/GenBank/DDBJ whole genome shotgun (WGS) entry which is preliminary data.</text>
</comment>
<evidence type="ECO:0000313" key="3">
    <source>
        <dbReference type="EMBL" id="RAO76294.1"/>
    </source>
</evidence>
<dbReference type="Gene3D" id="2.30.40.10">
    <property type="entry name" value="Urease, subunit C, domain 1"/>
    <property type="match status" value="2"/>
</dbReference>
<protein>
    <submittedName>
        <fullName evidence="3">Amidohydrolase</fullName>
    </submittedName>
</protein>
<dbReference type="Gene3D" id="3.30.110.90">
    <property type="entry name" value="Amidohydrolase"/>
    <property type="match status" value="1"/>
</dbReference>
<evidence type="ECO:0000259" key="2">
    <source>
        <dbReference type="Pfam" id="PF01979"/>
    </source>
</evidence>
<accession>A0A328P7M1</accession>
<dbReference type="Pfam" id="PF01979">
    <property type="entry name" value="Amidohydro_1"/>
    <property type="match status" value="1"/>
</dbReference>
<dbReference type="SUPFAM" id="SSF51556">
    <property type="entry name" value="Metallo-dependent hydrolases"/>
    <property type="match status" value="1"/>
</dbReference>
<evidence type="ECO:0000313" key="4">
    <source>
        <dbReference type="Proteomes" id="UP000248926"/>
    </source>
</evidence>
<dbReference type="InterPro" id="IPR006680">
    <property type="entry name" value="Amidohydro-rel"/>
</dbReference>
<evidence type="ECO:0000256" key="1">
    <source>
        <dbReference type="SAM" id="SignalP"/>
    </source>
</evidence>
<dbReference type="Gene3D" id="3.20.20.140">
    <property type="entry name" value="Metal-dependent hydrolases"/>
    <property type="match status" value="1"/>
</dbReference>
<dbReference type="InterPro" id="IPR032466">
    <property type="entry name" value="Metal_Hydrolase"/>
</dbReference>
<dbReference type="AlphaFoldDB" id="A0A328P7M1"/>
<dbReference type="SUPFAM" id="SSF51338">
    <property type="entry name" value="Composite domain of metallo-dependent hydrolases"/>
    <property type="match status" value="1"/>
</dbReference>
<gene>
    <name evidence="3" type="ORF">CA260_11450</name>
</gene>
<dbReference type="GO" id="GO:0016810">
    <property type="term" value="F:hydrolase activity, acting on carbon-nitrogen (but not peptide) bonds"/>
    <property type="evidence" value="ECO:0007669"/>
    <property type="project" value="InterPro"/>
</dbReference>
<reference evidence="3 4" key="1">
    <citation type="journal article" date="2018" name="Genet. Mol. Biol.">
        <title>The genome sequence of Dyella jiangningensis FCAV SCS01 from a lignocellulose-decomposing microbial consortium metagenome reveals potential for biotechnological applications.</title>
        <authorList>
            <person name="Desiderato J.G."/>
            <person name="Alvarenga D.O."/>
            <person name="Constancio M.T.L."/>
            <person name="Alves L.M.C."/>
            <person name="Varani A.M."/>
        </authorList>
    </citation>
    <scope>NUCLEOTIDE SEQUENCE [LARGE SCALE GENOMIC DNA]</scope>
    <source>
        <strain evidence="3 4">FCAV SCS01</strain>
    </source>
</reference>
<dbReference type="PANTHER" id="PTHR43135">
    <property type="entry name" value="ALPHA-D-RIBOSE 1-METHYLPHOSPHONATE 5-TRIPHOSPHATE DIPHOSPHATASE"/>
    <property type="match status" value="1"/>
</dbReference>
<keyword evidence="1" id="KW-0732">Signal</keyword>
<dbReference type="Proteomes" id="UP000248926">
    <property type="component" value="Unassembled WGS sequence"/>
</dbReference>
<organism evidence="3 4">
    <name type="scientific">Dyella jiangningensis</name>
    <dbReference type="NCBI Taxonomy" id="1379159"/>
    <lineage>
        <taxon>Bacteria</taxon>
        <taxon>Pseudomonadati</taxon>
        <taxon>Pseudomonadota</taxon>
        <taxon>Gammaproteobacteria</taxon>
        <taxon>Lysobacterales</taxon>
        <taxon>Rhodanobacteraceae</taxon>
        <taxon>Dyella</taxon>
    </lineage>
</organism>
<keyword evidence="4" id="KW-1185">Reference proteome</keyword>
<feature type="domain" description="Amidohydrolase-related" evidence="2">
    <location>
        <begin position="103"/>
        <end position="457"/>
    </location>
</feature>
<dbReference type="InterPro" id="IPR011059">
    <property type="entry name" value="Metal-dep_hydrolase_composite"/>
</dbReference>
<feature type="signal peptide" evidence="1">
    <location>
        <begin position="1"/>
        <end position="33"/>
    </location>
</feature>
<dbReference type="PANTHER" id="PTHR43135:SF3">
    <property type="entry name" value="ALPHA-D-RIBOSE 1-METHYLPHOSPHONATE 5-TRIPHOSPHATE DIPHOSPHATASE"/>
    <property type="match status" value="1"/>
</dbReference>
<feature type="chain" id="PRO_5016415545" evidence="1">
    <location>
        <begin position="34"/>
        <end position="486"/>
    </location>
</feature>
<proteinExistence type="predicted"/>
<name>A0A328P7M1_9GAMM</name>
<keyword evidence="3" id="KW-0378">Hydrolase</keyword>
<sequence>MPPLHRWGSTMALQRSLRATVLAGLLTSMSAFAADKPAAGSEFVAYAQPVIAFTHATVVDGTGGKAKKDQTLLIDKGRIVALDKGGRVKIPDGDTIIDAKGKTLLPGFVMVHEHMFYPAGGVEYNEMSYSFPRLYLAGGTTTMRTAGSMMPYADLNVRDAIARGDAIGPDMDVTGPYLNGPGLPIPAVHSLSGVDDAERTVNYWADEGVTSYKAYMQITRAELQRVIDVAHKRNAKVTAHLCSVTYREAVDMGIDNLEHGFFVATDFVKDKQPDACPRGTDVAQSFATLDPTSPEVKALIKLMIDHHVALTSTLTVFETFVTGRPKAPQGALDLMLPEVRTQYEDSWNKVQTTKGRFTPEIYANLSRLEKQYADAGGLLLAGTDPTGYGGVVPGFSSKREVELLVEAGFSFEQAVKIATYNGAKYLGRDKEVGTLAVGKRADIAVVEGDPLKNAGALEHMPLVFKNGVGYDTQKIFSAMHGTVGLH</sequence>
<dbReference type="InterPro" id="IPR051781">
    <property type="entry name" value="Metallo-dep_Hydrolase"/>
</dbReference>
<dbReference type="EMBL" id="NFZS01000002">
    <property type="protein sequence ID" value="RAO76294.1"/>
    <property type="molecule type" value="Genomic_DNA"/>
</dbReference>